<sequence>MTAIDSQASASESRTLNGKELQRQSNRKRNKKKAAAATRKSLKSAREEGRGTSCAEETEAQTGEEAGAGAVCRRGWYIVAGFSHLSWGCSSVNMDLLAASLINALSCQFKRMTMS</sequence>
<accession>A0ABV0TA60</accession>
<evidence type="ECO:0000313" key="2">
    <source>
        <dbReference type="EMBL" id="MEQ2229379.1"/>
    </source>
</evidence>
<dbReference type="Proteomes" id="UP001482620">
    <property type="component" value="Unassembled WGS sequence"/>
</dbReference>
<feature type="compositionally biased region" description="Polar residues" evidence="1">
    <location>
        <begin position="1"/>
        <end position="16"/>
    </location>
</feature>
<organism evidence="2 3">
    <name type="scientific">Ilyodon furcidens</name>
    <name type="common">goldbreast splitfin</name>
    <dbReference type="NCBI Taxonomy" id="33524"/>
    <lineage>
        <taxon>Eukaryota</taxon>
        <taxon>Metazoa</taxon>
        <taxon>Chordata</taxon>
        <taxon>Craniata</taxon>
        <taxon>Vertebrata</taxon>
        <taxon>Euteleostomi</taxon>
        <taxon>Actinopterygii</taxon>
        <taxon>Neopterygii</taxon>
        <taxon>Teleostei</taxon>
        <taxon>Neoteleostei</taxon>
        <taxon>Acanthomorphata</taxon>
        <taxon>Ovalentaria</taxon>
        <taxon>Atherinomorphae</taxon>
        <taxon>Cyprinodontiformes</taxon>
        <taxon>Goodeidae</taxon>
        <taxon>Ilyodon</taxon>
    </lineage>
</organism>
<keyword evidence="3" id="KW-1185">Reference proteome</keyword>
<protein>
    <submittedName>
        <fullName evidence="2">Uncharacterized protein</fullName>
    </submittedName>
</protein>
<feature type="region of interest" description="Disordered" evidence="1">
    <location>
        <begin position="1"/>
        <end position="66"/>
    </location>
</feature>
<comment type="caution">
    <text evidence="2">The sequence shown here is derived from an EMBL/GenBank/DDBJ whole genome shotgun (WGS) entry which is preliminary data.</text>
</comment>
<dbReference type="EMBL" id="JAHRIQ010024930">
    <property type="protein sequence ID" value="MEQ2229379.1"/>
    <property type="molecule type" value="Genomic_DNA"/>
</dbReference>
<evidence type="ECO:0000313" key="3">
    <source>
        <dbReference type="Proteomes" id="UP001482620"/>
    </source>
</evidence>
<evidence type="ECO:0000256" key="1">
    <source>
        <dbReference type="SAM" id="MobiDB-lite"/>
    </source>
</evidence>
<reference evidence="2 3" key="1">
    <citation type="submission" date="2021-06" db="EMBL/GenBank/DDBJ databases">
        <authorList>
            <person name="Palmer J.M."/>
        </authorList>
    </citation>
    <scope>NUCLEOTIDE SEQUENCE [LARGE SCALE GENOMIC DNA]</scope>
    <source>
        <strain evidence="3">if_2019</strain>
        <tissue evidence="2">Muscle</tissue>
    </source>
</reference>
<proteinExistence type="predicted"/>
<name>A0ABV0TA60_9TELE</name>
<gene>
    <name evidence="2" type="ORF">ILYODFUR_018226</name>
</gene>
<feature type="non-terminal residue" evidence="2">
    <location>
        <position position="115"/>
    </location>
</feature>
<feature type="compositionally biased region" description="Basic residues" evidence="1">
    <location>
        <begin position="25"/>
        <end position="34"/>
    </location>
</feature>